<dbReference type="Pfam" id="PF01435">
    <property type="entry name" value="Peptidase_M48"/>
    <property type="match status" value="1"/>
</dbReference>
<proteinExistence type="inferred from homology"/>
<keyword evidence="4 6" id="KW-0862">Zinc</keyword>
<keyword evidence="7" id="KW-0732">Signal</keyword>
<comment type="similarity">
    <text evidence="6">Belongs to the peptidase M48 family.</text>
</comment>
<evidence type="ECO:0000313" key="10">
    <source>
        <dbReference type="Proteomes" id="UP000032214"/>
    </source>
</evidence>
<evidence type="ECO:0000256" key="4">
    <source>
        <dbReference type="ARBA" id="ARBA00022833"/>
    </source>
</evidence>
<dbReference type="GO" id="GO:0004222">
    <property type="term" value="F:metalloendopeptidase activity"/>
    <property type="evidence" value="ECO:0007669"/>
    <property type="project" value="InterPro"/>
</dbReference>
<evidence type="ECO:0000256" key="7">
    <source>
        <dbReference type="SAM" id="SignalP"/>
    </source>
</evidence>
<gene>
    <name evidence="9" type="ORF">J120_04340</name>
</gene>
<feature type="chain" id="PRO_5002243745" description="Peptidase M48 domain-containing protein" evidence="7">
    <location>
        <begin position="23"/>
        <end position="287"/>
    </location>
</feature>
<organism evidence="9 10">
    <name type="scientific">candidate division TM6 bacterium JCVI TM6SC1</name>
    <dbReference type="NCBI Taxonomy" id="1306947"/>
    <lineage>
        <taxon>Bacteria</taxon>
        <taxon>Candidatus Babelota</taxon>
        <taxon>Vermiphilus</taxon>
    </lineage>
</organism>
<reference evidence="9 10" key="1">
    <citation type="journal article" date="2013" name="Proc. Natl. Acad. Sci. U.S.A.">
        <title>Candidate phylum TM6 genome recovered from a hospital sink biofilm provides genomic insights into this uncultivated phylum.</title>
        <authorList>
            <person name="McLean J.S."/>
            <person name="Lombardo M.J."/>
            <person name="Badger J.H."/>
            <person name="Edlund A."/>
            <person name="Novotny M."/>
            <person name="Yee-Greenbaum J."/>
            <person name="Vyahhi N."/>
            <person name="Hall A.P."/>
            <person name="Yang Y."/>
            <person name="Dupont C.L."/>
            <person name="Ziegler M.G."/>
            <person name="Chitsaz H."/>
            <person name="Allen A.E."/>
            <person name="Yooseph S."/>
            <person name="Tesler G."/>
            <person name="Pevzner P.A."/>
            <person name="Friedman R.M."/>
            <person name="Nealson K.H."/>
            <person name="Venter J.C."/>
            <person name="Lasken R.S."/>
        </authorList>
    </citation>
    <scope>NUCLEOTIDE SEQUENCE [LARGE SCALE GENOMIC DNA]</scope>
    <source>
        <strain evidence="9 10">TM6SC1</strain>
    </source>
</reference>
<evidence type="ECO:0000313" key="9">
    <source>
        <dbReference type="EMBL" id="KIX84940.1"/>
    </source>
</evidence>
<dbReference type="Proteomes" id="UP000032214">
    <property type="component" value="Unassembled WGS sequence"/>
</dbReference>
<evidence type="ECO:0000256" key="2">
    <source>
        <dbReference type="ARBA" id="ARBA00022723"/>
    </source>
</evidence>
<evidence type="ECO:0000256" key="5">
    <source>
        <dbReference type="ARBA" id="ARBA00023049"/>
    </source>
</evidence>
<dbReference type="AlphaFoldDB" id="A0A0D2I140"/>
<name>A0A0D2I140_9BACT</name>
<keyword evidence="5 6" id="KW-0482">Metalloprotease</keyword>
<protein>
    <recommendedName>
        <fullName evidence="8">Peptidase M48 domain-containing protein</fullName>
    </recommendedName>
</protein>
<keyword evidence="2" id="KW-0479">Metal-binding</keyword>
<evidence type="ECO:0000256" key="3">
    <source>
        <dbReference type="ARBA" id="ARBA00022801"/>
    </source>
</evidence>
<keyword evidence="10" id="KW-1185">Reference proteome</keyword>
<evidence type="ECO:0000256" key="1">
    <source>
        <dbReference type="ARBA" id="ARBA00022670"/>
    </source>
</evidence>
<comment type="caution">
    <text evidence="9">The sequence shown here is derived from an EMBL/GenBank/DDBJ whole genome shotgun (WGS) entry which is preliminary data.</text>
</comment>
<comment type="cofactor">
    <cofactor evidence="6">
        <name>Zn(2+)</name>
        <dbReference type="ChEBI" id="CHEBI:29105"/>
    </cofactor>
    <text evidence="6">Binds 1 zinc ion per subunit.</text>
</comment>
<dbReference type="EMBL" id="ARQD01000004">
    <property type="protein sequence ID" value="KIX84940.1"/>
    <property type="molecule type" value="Genomic_DNA"/>
</dbReference>
<feature type="domain" description="Peptidase M48" evidence="8">
    <location>
        <begin position="155"/>
        <end position="281"/>
    </location>
</feature>
<dbReference type="InterPro" id="IPR001915">
    <property type="entry name" value="Peptidase_M48"/>
</dbReference>
<evidence type="ECO:0000256" key="6">
    <source>
        <dbReference type="RuleBase" id="RU003983"/>
    </source>
</evidence>
<accession>A0A0D2I140</accession>
<keyword evidence="3 6" id="KW-0378">Hydrolase</keyword>
<keyword evidence="1 6" id="KW-0645">Protease</keyword>
<sequence length="287" mass="32568">MKQLPLLTLACCLIITLSSSSAERIALPLSRSLYTYYTPLLALIAKTINSVYRGLDTDDFVYRQTLPHVTEPDKNITHFIHHELMAQQVPDAHTIEIKVSSITDDYCIYTPYVPGKNVPRVLFVAPENIANLARYTNNNCSCTDQADLDKYKIRHEGAHIIHKDGLKGNLVQLVIPGFLYGMCKVLRKQASNMPASFSTASSALIVCTSSWLECLYHRQREQRADDAVIANKKMLIQAYKFFISSHQADPDSSVYTPANLYNKIYGVHPTDKQRAEHVQRRLNQFYN</sequence>
<evidence type="ECO:0000259" key="8">
    <source>
        <dbReference type="Pfam" id="PF01435"/>
    </source>
</evidence>
<feature type="signal peptide" evidence="7">
    <location>
        <begin position="1"/>
        <end position="22"/>
    </location>
</feature>
<dbReference type="GO" id="GO:0046872">
    <property type="term" value="F:metal ion binding"/>
    <property type="evidence" value="ECO:0007669"/>
    <property type="project" value="UniProtKB-KW"/>
</dbReference>
<dbReference type="GO" id="GO:0006508">
    <property type="term" value="P:proteolysis"/>
    <property type="evidence" value="ECO:0007669"/>
    <property type="project" value="UniProtKB-KW"/>
</dbReference>